<dbReference type="PANTHER" id="PTHR22683">
    <property type="entry name" value="SPORULATION PROTEIN RELATED"/>
    <property type="match status" value="1"/>
</dbReference>
<keyword evidence="6" id="KW-1185">Reference proteome</keyword>
<reference evidence="5 6" key="1">
    <citation type="submission" date="2021-01" db="EMBL/GenBank/DDBJ databases">
        <title>Whole genome shotgun sequence of Catellatospora coxensis NBRC 107359.</title>
        <authorList>
            <person name="Komaki H."/>
            <person name="Tamura T."/>
        </authorList>
    </citation>
    <scope>NUCLEOTIDE SEQUENCE [LARGE SCALE GENOMIC DNA]</scope>
    <source>
        <strain evidence="5 6">NBRC 107359</strain>
    </source>
</reference>
<evidence type="ECO:0000256" key="2">
    <source>
        <dbReference type="ARBA" id="ARBA00022840"/>
    </source>
</evidence>
<keyword evidence="2 3" id="KW-0067">ATP-binding</keyword>
<feature type="domain" description="FtsK" evidence="4">
    <location>
        <begin position="383"/>
        <end position="588"/>
    </location>
</feature>
<comment type="caution">
    <text evidence="5">The sequence shown here is derived from an EMBL/GenBank/DDBJ whole genome shotgun (WGS) entry which is preliminary data.</text>
</comment>
<dbReference type="GO" id="GO:0005524">
    <property type="term" value="F:ATP binding"/>
    <property type="evidence" value="ECO:0007669"/>
    <property type="project" value="UniProtKB-UniRule"/>
</dbReference>
<dbReference type="InterPro" id="IPR050206">
    <property type="entry name" value="FtsK/SpoIIIE/SftA"/>
</dbReference>
<gene>
    <name evidence="5" type="ORF">Cco03nite_63350</name>
</gene>
<dbReference type="Pfam" id="PF01580">
    <property type="entry name" value="FtsK_SpoIIIE"/>
    <property type="match status" value="1"/>
</dbReference>
<protein>
    <submittedName>
        <fullName evidence="5">Cell division protein FtsK</fullName>
    </submittedName>
</protein>
<keyword evidence="5" id="KW-0132">Cell division</keyword>
<dbReference type="PROSITE" id="PS50901">
    <property type="entry name" value="FTSK"/>
    <property type="match status" value="1"/>
</dbReference>
<dbReference type="RefSeq" id="WP_239167817.1">
    <property type="nucleotide sequence ID" value="NZ_BAAALC010000036.1"/>
</dbReference>
<evidence type="ECO:0000256" key="3">
    <source>
        <dbReference type="PROSITE-ProRule" id="PRU00289"/>
    </source>
</evidence>
<dbReference type="Proteomes" id="UP000630887">
    <property type="component" value="Unassembled WGS sequence"/>
</dbReference>
<dbReference type="InterPro" id="IPR027417">
    <property type="entry name" value="P-loop_NTPase"/>
</dbReference>
<evidence type="ECO:0000313" key="6">
    <source>
        <dbReference type="Proteomes" id="UP000630887"/>
    </source>
</evidence>
<feature type="binding site" evidence="3">
    <location>
        <begin position="401"/>
        <end position="408"/>
    </location>
    <ligand>
        <name>ATP</name>
        <dbReference type="ChEBI" id="CHEBI:30616"/>
    </ligand>
</feature>
<dbReference type="InterPro" id="IPR002543">
    <property type="entry name" value="FtsK_dom"/>
</dbReference>
<name>A0A8J3KZD1_9ACTN</name>
<dbReference type="GO" id="GO:0051301">
    <property type="term" value="P:cell division"/>
    <property type="evidence" value="ECO:0007669"/>
    <property type="project" value="UniProtKB-KW"/>
</dbReference>
<organism evidence="5 6">
    <name type="scientific">Catellatospora coxensis</name>
    <dbReference type="NCBI Taxonomy" id="310354"/>
    <lineage>
        <taxon>Bacteria</taxon>
        <taxon>Bacillati</taxon>
        <taxon>Actinomycetota</taxon>
        <taxon>Actinomycetes</taxon>
        <taxon>Micromonosporales</taxon>
        <taxon>Micromonosporaceae</taxon>
        <taxon>Catellatospora</taxon>
    </lineage>
</organism>
<dbReference type="EMBL" id="BONI01000069">
    <property type="protein sequence ID" value="GIG09635.1"/>
    <property type="molecule type" value="Genomic_DNA"/>
</dbReference>
<sequence>MAEPDAATAPTSRGIVAAVRRELAAARHAARASLAATGAARVAALAQLDAVRRSAPIRRDELLVTRDTALAEARARRERETAKLGRGLLGLAEAAAPGTAGSPWTAWRPGMKPEQQAGLTPGLLRIGALVQEPAPPTAVPALVPLLDTAHLYVSGDGTAAADALIGALLLRALASVPPGSLRISVYDPGRLGGALAGLAPLAPAGLISYLGPGGLAPLLDDLAEQIRRINENVLGGVYLSVAELAAETGRRPEPWRVAVLLADPNGAELSKAERAQLDRVTRTGVAAGVHLISRGFDLATDADVETIALRAGGTARTSLTGEIPVRLDAPPGAALVTGVCRALAEQATAGPPPVPFAALLPDEIWQQSSAESLRAPIGEGTDGRLVELVLGDDPPHALIGGPSGSGKTNLIYCWLGALATRYSPTELSLYLLDFKEGVSFARFAPGTRDPSWLPQVRLVGVNVNSDREFGLALLRHLAEELKRRAAAAKQHEATKLAELRAEDPQGAWPRIVAVIDEFQVLLGARDAVTSEAVDLLEDLARRGRSQGIHLVLASQDVSGIEALWGRSGLVSQFTLRVALPKARRILSDVNLAAELIPRCHAVVNADSGVPSANTVVRLPDAGDRATWLGLQEQLWSARPDGAEPPRLFDGDSRPLFPLLPPPPAPELPAAVGAVALLGETIDVAGRPATLRLNRAPGRNLAVLGTRADEACAVLLAAGHALGSQHTPGSARFSVLCLDSDATTPAKSLHAVLDARHRCGWYDADGVTGLLAELARDTGEQPGGQAAVPHYVFGFALDAVATRLAARPGPGLPSGHELLRTVLSRGPERRTHLLCWWRTVARLRDDLGGPGARFDAIGAWVALDVHGPELSALYPQPGGPAWFPRLNRALHFDRSVHHRAQIIIPYEVAP</sequence>
<dbReference type="Gene3D" id="3.40.50.300">
    <property type="entry name" value="P-loop containing nucleotide triphosphate hydrolases"/>
    <property type="match status" value="2"/>
</dbReference>
<keyword evidence="5" id="KW-0131">Cell cycle</keyword>
<evidence type="ECO:0000313" key="5">
    <source>
        <dbReference type="EMBL" id="GIG09635.1"/>
    </source>
</evidence>
<dbReference type="GO" id="GO:0003677">
    <property type="term" value="F:DNA binding"/>
    <property type="evidence" value="ECO:0007669"/>
    <property type="project" value="InterPro"/>
</dbReference>
<proteinExistence type="predicted"/>
<accession>A0A8J3KZD1</accession>
<evidence type="ECO:0000259" key="4">
    <source>
        <dbReference type="PROSITE" id="PS50901"/>
    </source>
</evidence>
<dbReference type="AlphaFoldDB" id="A0A8J3KZD1"/>
<keyword evidence="1 3" id="KW-0547">Nucleotide-binding</keyword>
<dbReference type="PANTHER" id="PTHR22683:SF41">
    <property type="entry name" value="DNA TRANSLOCASE FTSK"/>
    <property type="match status" value="1"/>
</dbReference>
<evidence type="ECO:0000256" key="1">
    <source>
        <dbReference type="ARBA" id="ARBA00022741"/>
    </source>
</evidence>
<dbReference type="SUPFAM" id="SSF52540">
    <property type="entry name" value="P-loop containing nucleoside triphosphate hydrolases"/>
    <property type="match status" value="1"/>
</dbReference>
<dbReference type="CDD" id="cd01127">
    <property type="entry name" value="TrwB_TraG_TraD_VirD4"/>
    <property type="match status" value="1"/>
</dbReference>